<evidence type="ECO:0000313" key="3">
    <source>
        <dbReference type="EMBL" id="AWM15354.1"/>
    </source>
</evidence>
<reference evidence="3 4" key="1">
    <citation type="submission" date="2018-05" db="EMBL/GenBank/DDBJ databases">
        <title>Flavobacterium sp. MEBiC07310.</title>
        <authorList>
            <person name="Baek K."/>
        </authorList>
    </citation>
    <scope>NUCLEOTIDE SEQUENCE [LARGE SCALE GENOMIC DNA]</scope>
    <source>
        <strain evidence="3 4">MEBiC07310</strain>
    </source>
</reference>
<evidence type="ECO:0000313" key="4">
    <source>
        <dbReference type="Proteomes" id="UP000245429"/>
    </source>
</evidence>
<dbReference type="InterPro" id="IPR036514">
    <property type="entry name" value="SGNH_hydro_sf"/>
</dbReference>
<organism evidence="3 4">
    <name type="scientific">Flavobacterium sediminis</name>
    <dbReference type="NCBI Taxonomy" id="2201181"/>
    <lineage>
        <taxon>Bacteria</taxon>
        <taxon>Pseudomonadati</taxon>
        <taxon>Bacteroidota</taxon>
        <taxon>Flavobacteriia</taxon>
        <taxon>Flavobacteriales</taxon>
        <taxon>Flavobacteriaceae</taxon>
        <taxon>Flavobacterium</taxon>
    </lineage>
</organism>
<dbReference type="PANTHER" id="PTHR22901">
    <property type="entry name" value="SIALATE O-ACETYLESTERASE"/>
    <property type="match status" value="1"/>
</dbReference>
<proteinExistence type="predicted"/>
<dbReference type="Proteomes" id="UP000245429">
    <property type="component" value="Chromosome"/>
</dbReference>
<dbReference type="GO" id="GO:0001681">
    <property type="term" value="F:sialate O-acetylesterase activity"/>
    <property type="evidence" value="ECO:0007669"/>
    <property type="project" value="InterPro"/>
</dbReference>
<dbReference type="GO" id="GO:0005975">
    <property type="term" value="P:carbohydrate metabolic process"/>
    <property type="evidence" value="ECO:0007669"/>
    <property type="project" value="TreeGrafter"/>
</dbReference>
<dbReference type="AlphaFoldDB" id="A0A2U8QZS1"/>
<protein>
    <submittedName>
        <fullName evidence="3">Sialate O-acetylesterase</fullName>
    </submittedName>
</protein>
<dbReference type="EMBL" id="CP029463">
    <property type="protein sequence ID" value="AWM15354.1"/>
    <property type="molecule type" value="Genomic_DNA"/>
</dbReference>
<dbReference type="SUPFAM" id="SSF52266">
    <property type="entry name" value="SGNH hydrolase"/>
    <property type="match status" value="1"/>
</dbReference>
<dbReference type="InterPro" id="IPR039329">
    <property type="entry name" value="SIAE"/>
</dbReference>
<dbReference type="PANTHER" id="PTHR22901:SF0">
    <property type="entry name" value="SIALATE O-ACETYLESTERASE"/>
    <property type="match status" value="1"/>
</dbReference>
<name>A0A2U8QZS1_9FLAO</name>
<dbReference type="KEGG" id="fse:DI487_13615"/>
<dbReference type="OrthoDB" id="9816001at2"/>
<feature type="domain" description="Sialate O-acetylesterase" evidence="2">
    <location>
        <begin position="88"/>
        <end position="335"/>
    </location>
</feature>
<keyword evidence="1" id="KW-0378">Hydrolase</keyword>
<gene>
    <name evidence="3" type="ORF">DI487_13615</name>
</gene>
<dbReference type="InterPro" id="IPR005181">
    <property type="entry name" value="SASA"/>
</dbReference>
<accession>A0A2U8QZS1</accession>
<dbReference type="Pfam" id="PF03629">
    <property type="entry name" value="SASA"/>
    <property type="match status" value="1"/>
</dbReference>
<keyword evidence="4" id="KW-1185">Reference proteome</keyword>
<evidence type="ECO:0000256" key="1">
    <source>
        <dbReference type="ARBA" id="ARBA00022801"/>
    </source>
</evidence>
<sequence length="442" mass="50055">MNAEVSLPSCFSDGMVLQQNSQVKIWGWANPKEPVSVIPSWNKKEYKTEADSNAYWELTIETIQAGGPYEVEIKGYNTLQLTNVLLGEVWFCSGQSNMEMTADWGIDNKEEEIAKADFPEIRFFRTAKVTADYPQVNAIGNWETCTPETMRKNSAVAYYFARRLQEIEPDVPVGLIVSAWGGTPAEVWMPKNVFSNDKSYYKTAIDRKLSEYCPVEPSKTFNSMIYPLIGYKIAGFLWYQGESNVGESTYQQLFTELIQSWRKLWKEELSFYYVQIAPYQYEGEGTYAAMTRDLQRQVLALPKTGMVVISDVATLNDIHPTNKKTVGTRLADMALKEHYNVLKGTVESPAIQSAKKVKKGVELTFEHNESLHFTTKENLFEIAGNDGVFYQAKAKIVEGKVIVGCSKVKYPEYIRFAWGNAVQSNLFNEAELPASTFKIAIP</sequence>
<evidence type="ECO:0000259" key="2">
    <source>
        <dbReference type="Pfam" id="PF03629"/>
    </source>
</evidence>
<dbReference type="Gene3D" id="3.40.50.1110">
    <property type="entry name" value="SGNH hydrolase"/>
    <property type="match status" value="1"/>
</dbReference>